<dbReference type="STRING" id="443218.AS9A_2169"/>
<dbReference type="PANTHER" id="PTHR48050">
    <property type="entry name" value="STEROL 3-BETA-GLUCOSYLTRANSFERASE"/>
    <property type="match status" value="1"/>
</dbReference>
<evidence type="ECO:0000313" key="1">
    <source>
        <dbReference type="EMBL" id="AEF40618.1"/>
    </source>
</evidence>
<proteinExistence type="predicted"/>
<dbReference type="CDD" id="cd03784">
    <property type="entry name" value="GT1_Gtf-like"/>
    <property type="match status" value="1"/>
</dbReference>
<dbReference type="OrthoDB" id="6620093at2"/>
<reference evidence="1 2" key="1">
    <citation type="journal article" date="2011" name="J. Bacteriol.">
        <title>Complete genome sequence of Amycolicicoccus subflavus DQS3-9A1T, an actinomycete isolated from crude oil-polluted soil.</title>
        <authorList>
            <person name="Cai M."/>
            <person name="Chen W.M."/>
            <person name="Nie Y."/>
            <person name="Chi C.Q."/>
            <person name="Wang Y.N."/>
            <person name="Tang Y.Q."/>
            <person name="Li G.Y."/>
            <person name="Wu X.L."/>
        </authorList>
    </citation>
    <scope>NUCLEOTIDE SEQUENCE [LARGE SCALE GENOMIC DNA]</scope>
    <source>
        <strain evidence="2">DSM 45089 / DQS3-9A1</strain>
    </source>
</reference>
<dbReference type="InterPro" id="IPR002213">
    <property type="entry name" value="UDP_glucos_trans"/>
</dbReference>
<keyword evidence="2" id="KW-1185">Reference proteome</keyword>
<keyword evidence="1" id="KW-0808">Transferase</keyword>
<dbReference type="Gene3D" id="3.40.50.2000">
    <property type="entry name" value="Glycogen Phosphorylase B"/>
    <property type="match status" value="2"/>
</dbReference>
<dbReference type="InterPro" id="IPR050426">
    <property type="entry name" value="Glycosyltransferase_28"/>
</dbReference>
<dbReference type="PANTHER" id="PTHR48050:SF13">
    <property type="entry name" value="STEROL 3-BETA-GLUCOSYLTRANSFERASE UGT80A2"/>
    <property type="match status" value="1"/>
</dbReference>
<dbReference type="GO" id="GO:0017000">
    <property type="term" value="P:antibiotic biosynthetic process"/>
    <property type="evidence" value="ECO:0007669"/>
    <property type="project" value="UniProtKB-ARBA"/>
</dbReference>
<dbReference type="Proteomes" id="UP000009235">
    <property type="component" value="Chromosome"/>
</dbReference>
<dbReference type="Pfam" id="PF00201">
    <property type="entry name" value="UDPGT"/>
    <property type="match status" value="1"/>
</dbReference>
<dbReference type="eggNOG" id="COG1819">
    <property type="taxonomic scope" value="Bacteria"/>
</dbReference>
<name>F6EQD3_HOYSD</name>
<dbReference type="HOGENOM" id="CLU_000537_4_1_11"/>
<evidence type="ECO:0000313" key="2">
    <source>
        <dbReference type="Proteomes" id="UP000009235"/>
    </source>
</evidence>
<organism evidence="1 2">
    <name type="scientific">Hoyosella subflava (strain DSM 45089 / JCM 17490 / NBRC 109087 / DQS3-9A1)</name>
    <name type="common">Amycolicicoccus subflavus</name>
    <dbReference type="NCBI Taxonomy" id="443218"/>
    <lineage>
        <taxon>Bacteria</taxon>
        <taxon>Bacillati</taxon>
        <taxon>Actinomycetota</taxon>
        <taxon>Actinomycetes</taxon>
        <taxon>Mycobacteriales</taxon>
        <taxon>Hoyosellaceae</taxon>
        <taxon>Hoyosella</taxon>
    </lineage>
</organism>
<dbReference type="SUPFAM" id="SSF53756">
    <property type="entry name" value="UDP-Glycosyltransferase/glycogen phosphorylase"/>
    <property type="match status" value="1"/>
</dbReference>
<dbReference type="EMBL" id="CP002786">
    <property type="protein sequence ID" value="AEF40618.1"/>
    <property type="molecule type" value="Genomic_DNA"/>
</dbReference>
<accession>F6EQD3</accession>
<protein>
    <submittedName>
        <fullName evidence="1">UDP-glucuronosyl/UDP-glucosyltransferase</fullName>
    </submittedName>
</protein>
<gene>
    <name evidence="1" type="ordered locus">AS9A_2169</name>
</gene>
<dbReference type="GO" id="GO:0008194">
    <property type="term" value="F:UDP-glycosyltransferase activity"/>
    <property type="evidence" value="ECO:0007669"/>
    <property type="project" value="InterPro"/>
</dbReference>
<dbReference type="AlphaFoldDB" id="F6EQD3"/>
<sequence>MKILFATLPAQGHFNPLTGVALHLLASGHDVRWYAGPVYQPKVDALGIPSLSYRWATEITGENLNDLYPERGQLKGPKRISFDAEKFFVANVRNHYRDIAAIRDDFPFEVAFCDAALYAAKLVAEKLEVPVFSFAVAPAPYVGVAGLPPPFFGLQPATTIAGRLRERVARTLGNSTMKRAVLRYNEVLEAEGLPAIPRDGLLRVPLECAERVFLVGSPGLEYPQLQLPSNAEFIGPLKPAKRDLPFSSPVPDGVLDPKSTVVVVSQGTVDNDDPGKLIVPTLTALADGPPVIVATTGGKNTQELRTRFKSPNVVIEDFIDYDDLFPHADAFVTNGGFGSVLAGLRHGIPVVCAGTREGKNDDNARIGYHRLGVDLRTERPSARQIRAALQKVLADKQISGNVARIRTELEAYRPYEIIDKRLAELAARA</sequence>
<dbReference type="KEGG" id="asd:AS9A_2169"/>